<comment type="caution">
    <text evidence="1">The sequence shown here is derived from an EMBL/GenBank/DDBJ whole genome shotgun (WGS) entry which is preliminary data.</text>
</comment>
<protein>
    <submittedName>
        <fullName evidence="1">Uncharacterized protein</fullName>
    </submittedName>
</protein>
<dbReference type="EMBL" id="BPLR01021015">
    <property type="protein sequence ID" value="GIX84918.1"/>
    <property type="molecule type" value="Genomic_DNA"/>
</dbReference>
<name>A0AAV4NM78_CAEEX</name>
<evidence type="ECO:0000313" key="2">
    <source>
        <dbReference type="Proteomes" id="UP001054945"/>
    </source>
</evidence>
<dbReference type="AlphaFoldDB" id="A0AAV4NM78"/>
<organism evidence="1 2">
    <name type="scientific">Caerostris extrusa</name>
    <name type="common">Bark spider</name>
    <name type="synonym">Caerostris bankana</name>
    <dbReference type="NCBI Taxonomy" id="172846"/>
    <lineage>
        <taxon>Eukaryota</taxon>
        <taxon>Metazoa</taxon>
        <taxon>Ecdysozoa</taxon>
        <taxon>Arthropoda</taxon>
        <taxon>Chelicerata</taxon>
        <taxon>Arachnida</taxon>
        <taxon>Araneae</taxon>
        <taxon>Araneomorphae</taxon>
        <taxon>Entelegynae</taxon>
        <taxon>Araneoidea</taxon>
        <taxon>Araneidae</taxon>
        <taxon>Caerostris</taxon>
    </lineage>
</organism>
<gene>
    <name evidence="1" type="ORF">CEXT_107011</name>
</gene>
<proteinExistence type="predicted"/>
<sequence length="119" mass="13333">MLQNIQNELSNDQEELASYQICVSLKSSSQTPGMTEILRNAMDLVESKISCHLHKFPPTGKPYQTAFSDHSLFPSNIDNNNYLETAVDNLTTNIITAYNLASKPLHNKSTFFLPLQSNV</sequence>
<reference evidence="1 2" key="1">
    <citation type="submission" date="2021-06" db="EMBL/GenBank/DDBJ databases">
        <title>Caerostris extrusa draft genome.</title>
        <authorList>
            <person name="Kono N."/>
            <person name="Arakawa K."/>
        </authorList>
    </citation>
    <scope>NUCLEOTIDE SEQUENCE [LARGE SCALE GENOMIC DNA]</scope>
</reference>
<dbReference type="Proteomes" id="UP001054945">
    <property type="component" value="Unassembled WGS sequence"/>
</dbReference>
<keyword evidence="2" id="KW-1185">Reference proteome</keyword>
<evidence type="ECO:0000313" key="1">
    <source>
        <dbReference type="EMBL" id="GIX84918.1"/>
    </source>
</evidence>
<accession>A0AAV4NM78</accession>